<reference evidence="2 3" key="1">
    <citation type="submission" date="2024-04" db="EMBL/GenBank/DDBJ databases">
        <authorList>
            <person name="Fracassetti M."/>
        </authorList>
    </citation>
    <scope>NUCLEOTIDE SEQUENCE [LARGE SCALE GENOMIC DNA]</scope>
</reference>
<dbReference type="Proteomes" id="UP001497516">
    <property type="component" value="Chromosome 5"/>
</dbReference>
<feature type="region of interest" description="Disordered" evidence="1">
    <location>
        <begin position="57"/>
        <end position="78"/>
    </location>
</feature>
<evidence type="ECO:0000313" key="2">
    <source>
        <dbReference type="EMBL" id="CAL1388945.1"/>
    </source>
</evidence>
<sequence>MDGMNDYMGQISTQITGMYDYMRQMTTQMSTLQVTVNEMRDEFRSFSGRYMHVTVTSDYHNASNTNEENVDEGERGQE</sequence>
<evidence type="ECO:0000313" key="3">
    <source>
        <dbReference type="Proteomes" id="UP001497516"/>
    </source>
</evidence>
<organism evidence="2 3">
    <name type="scientific">Linum trigynum</name>
    <dbReference type="NCBI Taxonomy" id="586398"/>
    <lineage>
        <taxon>Eukaryota</taxon>
        <taxon>Viridiplantae</taxon>
        <taxon>Streptophyta</taxon>
        <taxon>Embryophyta</taxon>
        <taxon>Tracheophyta</taxon>
        <taxon>Spermatophyta</taxon>
        <taxon>Magnoliopsida</taxon>
        <taxon>eudicotyledons</taxon>
        <taxon>Gunneridae</taxon>
        <taxon>Pentapetalae</taxon>
        <taxon>rosids</taxon>
        <taxon>fabids</taxon>
        <taxon>Malpighiales</taxon>
        <taxon>Linaceae</taxon>
        <taxon>Linum</taxon>
    </lineage>
</organism>
<keyword evidence="3" id="KW-1185">Reference proteome</keyword>
<name>A0AAV2EU02_9ROSI</name>
<evidence type="ECO:0000256" key="1">
    <source>
        <dbReference type="SAM" id="MobiDB-lite"/>
    </source>
</evidence>
<proteinExistence type="predicted"/>
<feature type="compositionally biased region" description="Polar residues" evidence="1">
    <location>
        <begin position="57"/>
        <end position="67"/>
    </location>
</feature>
<gene>
    <name evidence="2" type="ORF">LTRI10_LOCUS29840</name>
</gene>
<accession>A0AAV2EU02</accession>
<dbReference type="EMBL" id="OZ034818">
    <property type="protein sequence ID" value="CAL1388945.1"/>
    <property type="molecule type" value="Genomic_DNA"/>
</dbReference>
<dbReference type="AlphaFoldDB" id="A0AAV2EU02"/>
<protein>
    <submittedName>
        <fullName evidence="2">Uncharacterized protein</fullName>
    </submittedName>
</protein>